<reference evidence="3 4" key="1">
    <citation type="submission" date="2009-11" db="EMBL/GenBank/DDBJ databases">
        <title>Annotation of Allomyces macrogynus ATCC 38327.</title>
        <authorList>
            <consortium name="The Broad Institute Genome Sequencing Platform"/>
            <person name="Russ C."/>
            <person name="Cuomo C."/>
            <person name="Burger G."/>
            <person name="Gray M.W."/>
            <person name="Holland P.W.H."/>
            <person name="King N."/>
            <person name="Lang F.B.F."/>
            <person name="Roger A.J."/>
            <person name="Ruiz-Trillo I."/>
            <person name="Young S.K."/>
            <person name="Zeng Q."/>
            <person name="Gargeya S."/>
            <person name="Fitzgerald M."/>
            <person name="Haas B."/>
            <person name="Abouelleil A."/>
            <person name="Alvarado L."/>
            <person name="Arachchi H.M."/>
            <person name="Berlin A."/>
            <person name="Chapman S.B."/>
            <person name="Gearin G."/>
            <person name="Goldberg J."/>
            <person name="Griggs A."/>
            <person name="Gujja S."/>
            <person name="Hansen M."/>
            <person name="Heiman D."/>
            <person name="Howarth C."/>
            <person name="Larimer J."/>
            <person name="Lui A."/>
            <person name="MacDonald P.J.P."/>
            <person name="McCowen C."/>
            <person name="Montmayeur A."/>
            <person name="Murphy C."/>
            <person name="Neiman D."/>
            <person name="Pearson M."/>
            <person name="Priest M."/>
            <person name="Roberts A."/>
            <person name="Saif S."/>
            <person name="Shea T."/>
            <person name="Sisk P."/>
            <person name="Stolte C."/>
            <person name="Sykes S."/>
            <person name="Wortman J."/>
            <person name="Nusbaum C."/>
            <person name="Birren B."/>
        </authorList>
    </citation>
    <scope>NUCLEOTIDE SEQUENCE [LARGE SCALE GENOMIC DNA]</scope>
    <source>
        <strain evidence="3 4">ATCC 38327</strain>
    </source>
</reference>
<keyword evidence="4" id="KW-1185">Reference proteome</keyword>
<sequence>MTSLPHPQPPDLLLLPNPDGSAATAVPRTPSGSAPRASWVHASGPGGSWVRDASDASTHAPNDNNSAAAVPLPPEYGSTAALAPLPTPPTDAVGGESDSDTADLVARTNGGGSRHRAPSAARRIAALAAPSTNSTDRSVHGSSKRRSGARSRSASRLEDAPPPPVVPADLPPLEAVAVAVGPASARRMGSRSVLAAAGIPLPLPPSPTLAPTAPSEPLIPDLALDPPVVVHARHHSDSTNPAPLTNPCLARVNTSTVTRPTTTTTPSSHRRSSSTPSWAAPTHAFWDGVSGTPEIVTYLKSSESKADLLMLGKATPAPDPKKEEAIKETPGEFIARMQLTVSRKEWGTLLGGNGAFFNAARMCFMARFQVGGVPIDMALRQFLLETSLPRESQQIERMVAAFASHYASQNPDLFAAGVDTAEALALALLMAHTSIFNRHARSTMIPRDLWIRSVAEGYQLPVEMATVFYDNIRAAEFVLAEDDAAVRGELVGTTSSTSTSSPRTPSLLPTSPTSLATPIRARTPMARTVYRMVREGANATLAAYLYPPGSTAPAYLTGNDAFAGIAPHKGRFDPLAPADAPHVWVPNRPAKLVRRTSANTSPTKSPGSASAVPAGLHDASTDVLCDRVSSGAGSPDSSTAASAVPPSTPTSGTSAKCVRVTVTKRGVVRRLSLSDAGKLPGALPPGDVGSSSRLFGNIGRAGDWYLLLTQAQVLVWRKSSWAASLDWRAANAATPTPDLVLSLLNAVCLVDRAPVGSFTDPTVGVKEYVFQAATTGDVWDWVTKINYAAAMRSVGTSALMYYQRPRTPTHPQPTGIDEDSEGASACPLSTTTTSPPPSPSPSMASALAALLHLSASDRSRARAAARSRRGTAESATSNTTAGTSQTTLAPAPLAHPPPPLGKSRTLLLTRRRTDLAAFASRARDRAVHVRRTYRQLATLVPVDQRFVAPGWKAAVSACRNAARECRLAAVEAAMADAYVAAIEGELVACAGEEEGVGEREREYSAGPAGARVAPWGVDATPRTGDGGVGLASVGSVAVVPGGPVEVGVGTTPVVVDLLN</sequence>
<feature type="compositionally biased region" description="Low complexity" evidence="1">
    <location>
        <begin position="493"/>
        <end position="516"/>
    </location>
</feature>
<name>A0A0L0T4M5_ALLM3</name>
<dbReference type="eggNOG" id="KOG0929">
    <property type="taxonomic scope" value="Eukaryota"/>
</dbReference>
<accession>A0A0L0T4M5</accession>
<feature type="compositionally biased region" description="Polar residues" evidence="1">
    <location>
        <begin position="55"/>
        <end position="67"/>
    </location>
</feature>
<dbReference type="STRING" id="578462.A0A0L0T4M5"/>
<evidence type="ECO:0000259" key="2">
    <source>
        <dbReference type="PROSITE" id="PS50190"/>
    </source>
</evidence>
<gene>
    <name evidence="3" type="ORF">AMAG_14316</name>
</gene>
<feature type="region of interest" description="Disordered" evidence="1">
    <location>
        <begin position="1"/>
        <end position="171"/>
    </location>
</feature>
<dbReference type="SMART" id="SM00222">
    <property type="entry name" value="Sec7"/>
    <property type="match status" value="1"/>
</dbReference>
<dbReference type="VEuPathDB" id="FungiDB:AMAG_14316"/>
<dbReference type="SUPFAM" id="SSF48425">
    <property type="entry name" value="Sec7 domain"/>
    <property type="match status" value="1"/>
</dbReference>
<dbReference type="InterPro" id="IPR023394">
    <property type="entry name" value="Sec7_C_sf"/>
</dbReference>
<feature type="compositionally biased region" description="Low complexity" evidence="1">
    <location>
        <begin position="254"/>
        <end position="277"/>
    </location>
</feature>
<feature type="region of interest" description="Disordered" evidence="1">
    <location>
        <begin position="492"/>
        <end position="516"/>
    </location>
</feature>
<feature type="region of interest" description="Disordered" evidence="1">
    <location>
        <begin position="254"/>
        <end position="282"/>
    </location>
</feature>
<dbReference type="OrthoDB" id="430364at2759"/>
<dbReference type="PANTHER" id="PTHR10663">
    <property type="entry name" value="GUANYL-NUCLEOTIDE EXCHANGE FACTOR"/>
    <property type="match status" value="1"/>
</dbReference>
<feature type="compositionally biased region" description="Pro residues" evidence="1">
    <location>
        <begin position="160"/>
        <end position="170"/>
    </location>
</feature>
<feature type="region of interest" description="Disordered" evidence="1">
    <location>
        <begin position="804"/>
        <end position="843"/>
    </location>
</feature>
<dbReference type="InterPro" id="IPR035999">
    <property type="entry name" value="Sec7_dom_sf"/>
</dbReference>
<dbReference type="Gene3D" id="1.10.1000.11">
    <property type="entry name" value="Arf Nucleotide-binding Site Opener,domain 2"/>
    <property type="match status" value="1"/>
</dbReference>
<feature type="compositionally biased region" description="Low complexity" evidence="1">
    <location>
        <begin position="823"/>
        <end position="833"/>
    </location>
</feature>
<feature type="compositionally biased region" description="Low complexity" evidence="1">
    <location>
        <begin position="872"/>
        <end position="892"/>
    </location>
</feature>
<dbReference type="Pfam" id="PF01369">
    <property type="entry name" value="Sec7"/>
    <property type="match status" value="1"/>
</dbReference>
<reference evidence="4" key="2">
    <citation type="submission" date="2009-11" db="EMBL/GenBank/DDBJ databases">
        <title>The Genome Sequence of Allomyces macrogynus strain ATCC 38327.</title>
        <authorList>
            <consortium name="The Broad Institute Genome Sequencing Platform"/>
            <person name="Russ C."/>
            <person name="Cuomo C."/>
            <person name="Shea T."/>
            <person name="Young S.K."/>
            <person name="Zeng Q."/>
            <person name="Koehrsen M."/>
            <person name="Haas B."/>
            <person name="Borodovsky M."/>
            <person name="Guigo R."/>
            <person name="Alvarado L."/>
            <person name="Berlin A."/>
            <person name="Borenstein D."/>
            <person name="Chen Z."/>
            <person name="Engels R."/>
            <person name="Freedman E."/>
            <person name="Gellesch M."/>
            <person name="Goldberg J."/>
            <person name="Griggs A."/>
            <person name="Gujja S."/>
            <person name="Heiman D."/>
            <person name="Hepburn T."/>
            <person name="Howarth C."/>
            <person name="Jen D."/>
            <person name="Larson L."/>
            <person name="Lewis B."/>
            <person name="Mehta T."/>
            <person name="Park D."/>
            <person name="Pearson M."/>
            <person name="Roberts A."/>
            <person name="Saif S."/>
            <person name="Shenoy N."/>
            <person name="Sisk P."/>
            <person name="Stolte C."/>
            <person name="Sykes S."/>
            <person name="Walk T."/>
            <person name="White J."/>
            <person name="Yandava C."/>
            <person name="Burger G."/>
            <person name="Gray M.W."/>
            <person name="Holland P.W.H."/>
            <person name="King N."/>
            <person name="Lang F.B.F."/>
            <person name="Roger A.J."/>
            <person name="Ruiz-Trillo I."/>
            <person name="Lander E."/>
            <person name="Nusbaum C."/>
        </authorList>
    </citation>
    <scope>NUCLEOTIDE SEQUENCE [LARGE SCALE GENOMIC DNA]</scope>
    <source>
        <strain evidence="4">ATCC 38327</strain>
    </source>
</reference>
<evidence type="ECO:0000313" key="3">
    <source>
        <dbReference type="EMBL" id="KNE69778.1"/>
    </source>
</evidence>
<evidence type="ECO:0000256" key="1">
    <source>
        <dbReference type="SAM" id="MobiDB-lite"/>
    </source>
</evidence>
<feature type="domain" description="SEC7" evidence="2">
    <location>
        <begin position="296"/>
        <end position="475"/>
    </location>
</feature>
<feature type="compositionally biased region" description="Pro residues" evidence="1">
    <location>
        <begin position="1"/>
        <end position="10"/>
    </location>
</feature>
<feature type="region of interest" description="Disordered" evidence="1">
    <location>
        <begin position="858"/>
        <end position="904"/>
    </location>
</feature>
<proteinExistence type="predicted"/>
<dbReference type="GO" id="GO:0032012">
    <property type="term" value="P:regulation of ARF protein signal transduction"/>
    <property type="evidence" value="ECO:0007669"/>
    <property type="project" value="InterPro"/>
</dbReference>
<protein>
    <recommendedName>
        <fullName evidence="2">SEC7 domain-containing protein</fullName>
    </recommendedName>
</protein>
<dbReference type="Proteomes" id="UP000054350">
    <property type="component" value="Unassembled WGS sequence"/>
</dbReference>
<organism evidence="3 4">
    <name type="scientific">Allomyces macrogynus (strain ATCC 38327)</name>
    <name type="common">Allomyces javanicus var. macrogynus</name>
    <dbReference type="NCBI Taxonomy" id="578462"/>
    <lineage>
        <taxon>Eukaryota</taxon>
        <taxon>Fungi</taxon>
        <taxon>Fungi incertae sedis</taxon>
        <taxon>Blastocladiomycota</taxon>
        <taxon>Blastocladiomycetes</taxon>
        <taxon>Blastocladiales</taxon>
        <taxon>Blastocladiaceae</taxon>
        <taxon>Allomyces</taxon>
    </lineage>
</organism>
<evidence type="ECO:0000313" key="4">
    <source>
        <dbReference type="Proteomes" id="UP000054350"/>
    </source>
</evidence>
<dbReference type="EMBL" id="GG745362">
    <property type="protein sequence ID" value="KNE69778.1"/>
    <property type="molecule type" value="Genomic_DNA"/>
</dbReference>
<feature type="region of interest" description="Disordered" evidence="1">
    <location>
        <begin position="595"/>
        <end position="656"/>
    </location>
</feature>
<dbReference type="GO" id="GO:0005085">
    <property type="term" value="F:guanyl-nucleotide exchange factor activity"/>
    <property type="evidence" value="ECO:0007669"/>
    <property type="project" value="InterPro"/>
</dbReference>
<feature type="compositionally biased region" description="Polar residues" evidence="1">
    <location>
        <begin position="596"/>
        <end position="608"/>
    </location>
</feature>
<dbReference type="AlphaFoldDB" id="A0A0L0T4M5"/>
<dbReference type="PROSITE" id="PS50190">
    <property type="entry name" value="SEC7"/>
    <property type="match status" value="1"/>
</dbReference>
<feature type="compositionally biased region" description="Low complexity" evidence="1">
    <location>
        <begin position="118"/>
        <end position="129"/>
    </location>
</feature>
<feature type="compositionally biased region" description="Low complexity" evidence="1">
    <location>
        <begin position="634"/>
        <end position="656"/>
    </location>
</feature>
<dbReference type="PANTHER" id="PTHR10663:SF405">
    <property type="entry name" value="ARF GUANINE NUCLEOTIDE EXCHANGE FACTOR SYT1"/>
    <property type="match status" value="1"/>
</dbReference>
<dbReference type="InterPro" id="IPR000904">
    <property type="entry name" value="Sec7_dom"/>
</dbReference>